<dbReference type="InterPro" id="IPR012337">
    <property type="entry name" value="RNaseH-like_sf"/>
</dbReference>
<dbReference type="InterPro" id="IPR036397">
    <property type="entry name" value="RNaseH_sf"/>
</dbReference>
<accession>A0A5B6WEG6</accession>
<comment type="caution">
    <text evidence="2">The sequence shown here is derived from an EMBL/GenBank/DDBJ whole genome shotgun (WGS) entry which is preliminary data.</text>
</comment>
<feature type="domain" description="Tf2-1-like SH3-like" evidence="1">
    <location>
        <begin position="128"/>
        <end position="193"/>
    </location>
</feature>
<dbReference type="Gene3D" id="3.30.420.10">
    <property type="entry name" value="Ribonuclease H-like superfamily/Ribonuclease H"/>
    <property type="match status" value="1"/>
</dbReference>
<reference evidence="3" key="1">
    <citation type="journal article" date="2019" name="Plant Biotechnol. J.">
        <title>Genome sequencing of the Australian wild diploid species Gossypium australe highlights disease resistance and delayed gland morphogenesis.</title>
        <authorList>
            <person name="Cai Y."/>
            <person name="Cai X."/>
            <person name="Wang Q."/>
            <person name="Wang P."/>
            <person name="Zhang Y."/>
            <person name="Cai C."/>
            <person name="Xu Y."/>
            <person name="Wang K."/>
            <person name="Zhou Z."/>
            <person name="Wang C."/>
            <person name="Geng S."/>
            <person name="Li B."/>
            <person name="Dong Q."/>
            <person name="Hou Y."/>
            <person name="Wang H."/>
            <person name="Ai P."/>
            <person name="Liu Z."/>
            <person name="Yi F."/>
            <person name="Sun M."/>
            <person name="An G."/>
            <person name="Cheng J."/>
            <person name="Zhang Y."/>
            <person name="Shi Q."/>
            <person name="Xie Y."/>
            <person name="Shi X."/>
            <person name="Chang Y."/>
            <person name="Huang F."/>
            <person name="Chen Y."/>
            <person name="Hong S."/>
            <person name="Mi L."/>
            <person name="Sun Q."/>
            <person name="Zhang L."/>
            <person name="Zhou B."/>
            <person name="Peng R."/>
            <person name="Zhang X."/>
            <person name="Liu F."/>
        </authorList>
    </citation>
    <scope>NUCLEOTIDE SEQUENCE [LARGE SCALE GENOMIC DNA]</scope>
    <source>
        <strain evidence="3">cv. PA1801</strain>
    </source>
</reference>
<dbReference type="PANTHER" id="PTHR46148:SF44">
    <property type="entry name" value="GAG-POL POLYPROTEIN"/>
    <property type="match status" value="1"/>
</dbReference>
<dbReference type="InterPro" id="IPR056924">
    <property type="entry name" value="SH3_Tf2-1"/>
</dbReference>
<proteinExistence type="predicted"/>
<evidence type="ECO:0000259" key="1">
    <source>
        <dbReference type="Pfam" id="PF24626"/>
    </source>
</evidence>
<dbReference type="Proteomes" id="UP000325315">
    <property type="component" value="Unassembled WGS sequence"/>
</dbReference>
<protein>
    <submittedName>
        <fullName evidence="2">DNA/RNA polymerases superfamily protein</fullName>
    </submittedName>
</protein>
<name>A0A5B6WEG6_9ROSI</name>
<evidence type="ECO:0000313" key="3">
    <source>
        <dbReference type="Proteomes" id="UP000325315"/>
    </source>
</evidence>
<dbReference type="AlphaFoldDB" id="A0A5B6WEG6"/>
<dbReference type="Pfam" id="PF24626">
    <property type="entry name" value="SH3_Tf2-1"/>
    <property type="match status" value="1"/>
</dbReference>
<organism evidence="2 3">
    <name type="scientific">Gossypium australe</name>
    <dbReference type="NCBI Taxonomy" id="47621"/>
    <lineage>
        <taxon>Eukaryota</taxon>
        <taxon>Viridiplantae</taxon>
        <taxon>Streptophyta</taxon>
        <taxon>Embryophyta</taxon>
        <taxon>Tracheophyta</taxon>
        <taxon>Spermatophyta</taxon>
        <taxon>Magnoliopsida</taxon>
        <taxon>eudicotyledons</taxon>
        <taxon>Gunneridae</taxon>
        <taxon>Pentapetalae</taxon>
        <taxon>rosids</taxon>
        <taxon>malvids</taxon>
        <taxon>Malvales</taxon>
        <taxon>Malvaceae</taxon>
        <taxon>Malvoideae</taxon>
        <taxon>Gossypium</taxon>
    </lineage>
</organism>
<keyword evidence="3" id="KW-1185">Reference proteome</keyword>
<evidence type="ECO:0000313" key="2">
    <source>
        <dbReference type="EMBL" id="KAA3480040.1"/>
    </source>
</evidence>
<dbReference type="GO" id="GO:0003676">
    <property type="term" value="F:nucleic acid binding"/>
    <property type="evidence" value="ECO:0007669"/>
    <property type="project" value="InterPro"/>
</dbReference>
<gene>
    <name evidence="2" type="ORF">EPI10_020501</name>
</gene>
<dbReference type="PANTHER" id="PTHR46148">
    <property type="entry name" value="CHROMO DOMAIN-CONTAINING PROTEIN"/>
    <property type="match status" value="1"/>
</dbReference>
<sequence>MIPEWKWDRITMDFVSGLPLSSKKKDDIWLVVDRVTKSAHFILISEIVRLHVVPVYIISDRDSRFTSRFWKKLQEALGTKLNFSTTFHPQTDDGTVRSFVRSQMQNSVVLDIHGVDLIRETEDKVKIGDKVFPKVSPWKKIFRFGRKGKLRPRFIRSYEIIERIGPVAYRLALPSELEKIHNMFHVSMLHQYRSDPSHVISSVEIEIQPDMTYNEEPIRILAGEVKDLRNKRIALVKFLWKCHGVEEATWEPEEAMRK</sequence>
<dbReference type="SUPFAM" id="SSF53098">
    <property type="entry name" value="Ribonuclease H-like"/>
    <property type="match status" value="1"/>
</dbReference>
<dbReference type="OrthoDB" id="1909122at2759"/>
<dbReference type="EMBL" id="SMMG02000003">
    <property type="protein sequence ID" value="KAA3480040.1"/>
    <property type="molecule type" value="Genomic_DNA"/>
</dbReference>